<evidence type="ECO:0000313" key="10">
    <source>
        <dbReference type="Proteomes" id="UP000051952"/>
    </source>
</evidence>
<keyword evidence="10" id="KW-1185">Reference proteome</keyword>
<name>A0A0S4J6V2_BODSA</name>
<proteinExistence type="inferred from homology"/>
<feature type="transmembrane region" description="Helical" evidence="7">
    <location>
        <begin position="411"/>
        <end position="429"/>
    </location>
</feature>
<dbReference type="PROSITE" id="PS50850">
    <property type="entry name" value="MFS"/>
    <property type="match status" value="1"/>
</dbReference>
<feature type="transmembrane region" description="Helical" evidence="7">
    <location>
        <begin position="157"/>
        <end position="176"/>
    </location>
</feature>
<dbReference type="AlphaFoldDB" id="A0A0S4J6V2"/>
<evidence type="ECO:0000256" key="2">
    <source>
        <dbReference type="ARBA" id="ARBA00005241"/>
    </source>
</evidence>
<keyword evidence="3 7" id="KW-0812">Transmembrane</keyword>
<dbReference type="GO" id="GO:0022857">
    <property type="term" value="F:transmembrane transporter activity"/>
    <property type="evidence" value="ECO:0007669"/>
    <property type="project" value="InterPro"/>
</dbReference>
<dbReference type="Gene3D" id="1.20.1250.20">
    <property type="entry name" value="MFS general substrate transporter like domains"/>
    <property type="match status" value="2"/>
</dbReference>
<keyword evidence="5 7" id="KW-0472">Membrane</keyword>
<feature type="transmembrane region" description="Helical" evidence="7">
    <location>
        <begin position="188"/>
        <end position="208"/>
    </location>
</feature>
<evidence type="ECO:0000259" key="8">
    <source>
        <dbReference type="PROSITE" id="PS50850"/>
    </source>
</evidence>
<evidence type="ECO:0000256" key="7">
    <source>
        <dbReference type="SAM" id="Phobius"/>
    </source>
</evidence>
<feature type="transmembrane region" description="Helical" evidence="7">
    <location>
        <begin position="379"/>
        <end position="399"/>
    </location>
</feature>
<dbReference type="PANTHER" id="PTHR16172:SF41">
    <property type="entry name" value="MAJOR FACILITATOR SUPERFAMILY DOMAIN-CONTAINING PROTEIN 6-LIKE"/>
    <property type="match status" value="1"/>
</dbReference>
<evidence type="ECO:0000256" key="6">
    <source>
        <dbReference type="SAM" id="MobiDB-lite"/>
    </source>
</evidence>
<feature type="compositionally biased region" description="Low complexity" evidence="6">
    <location>
        <begin position="86"/>
        <end position="101"/>
    </location>
</feature>
<evidence type="ECO:0000256" key="5">
    <source>
        <dbReference type="ARBA" id="ARBA00023136"/>
    </source>
</evidence>
<evidence type="ECO:0000313" key="9">
    <source>
        <dbReference type="EMBL" id="CUG87157.1"/>
    </source>
</evidence>
<dbReference type="Pfam" id="PF12832">
    <property type="entry name" value="MFS_1_like"/>
    <property type="match status" value="1"/>
</dbReference>
<dbReference type="InterPro" id="IPR036259">
    <property type="entry name" value="MFS_trans_sf"/>
</dbReference>
<dbReference type="SUPFAM" id="SSF103473">
    <property type="entry name" value="MFS general substrate transporter"/>
    <property type="match status" value="1"/>
</dbReference>
<comment type="similarity">
    <text evidence="2">Belongs to the major facilitator superfamily. MFSD6 family.</text>
</comment>
<evidence type="ECO:0000256" key="1">
    <source>
        <dbReference type="ARBA" id="ARBA00004141"/>
    </source>
</evidence>
<protein>
    <submittedName>
        <fullName evidence="9">MFS transporter, putative</fullName>
    </submittedName>
</protein>
<feature type="transmembrane region" description="Helical" evidence="7">
    <location>
        <begin position="468"/>
        <end position="488"/>
    </location>
</feature>
<feature type="domain" description="Major facilitator superfamily (MFS) profile" evidence="8">
    <location>
        <begin position="345"/>
        <end position="529"/>
    </location>
</feature>
<accession>A0A0S4J6V2</accession>
<dbReference type="PANTHER" id="PTHR16172">
    <property type="entry name" value="MAJOR FACILITATOR SUPERFAMILY DOMAIN-CONTAINING PROTEIN 6-LIKE"/>
    <property type="match status" value="1"/>
</dbReference>
<reference evidence="10" key="1">
    <citation type="submission" date="2015-09" db="EMBL/GenBank/DDBJ databases">
        <authorList>
            <consortium name="Pathogen Informatics"/>
        </authorList>
    </citation>
    <scope>NUCLEOTIDE SEQUENCE [LARGE SCALE GENOMIC DNA]</scope>
    <source>
        <strain evidence="10">Lake Konstanz</strain>
    </source>
</reference>
<dbReference type="GO" id="GO:0016020">
    <property type="term" value="C:membrane"/>
    <property type="evidence" value="ECO:0007669"/>
    <property type="project" value="UniProtKB-SubCell"/>
</dbReference>
<dbReference type="OMA" id="AQILHCG"/>
<feature type="transmembrane region" description="Helical" evidence="7">
    <location>
        <begin position="228"/>
        <end position="250"/>
    </location>
</feature>
<evidence type="ECO:0000256" key="3">
    <source>
        <dbReference type="ARBA" id="ARBA00022692"/>
    </source>
</evidence>
<dbReference type="InterPro" id="IPR020846">
    <property type="entry name" value="MFS_dom"/>
</dbReference>
<organism evidence="9 10">
    <name type="scientific">Bodo saltans</name>
    <name type="common">Flagellated protozoan</name>
    <dbReference type="NCBI Taxonomy" id="75058"/>
    <lineage>
        <taxon>Eukaryota</taxon>
        <taxon>Discoba</taxon>
        <taxon>Euglenozoa</taxon>
        <taxon>Kinetoplastea</taxon>
        <taxon>Metakinetoplastina</taxon>
        <taxon>Eubodonida</taxon>
        <taxon>Bodonidae</taxon>
        <taxon>Bodo</taxon>
    </lineage>
</organism>
<dbReference type="InterPro" id="IPR051717">
    <property type="entry name" value="MFS_MFSD6"/>
</dbReference>
<dbReference type="VEuPathDB" id="TriTrypDB:BSAL_08920"/>
<sequence length="529" mass="57014">SIRSPLSSSAIAAMYPQPHLFLLSDCPPPPEALLFDPLAATLPGVTGGPPAGLLTPPSSRLADSLSIRSIIDLREDGEQHRVDVLPPQQQQSATPAAAAELQQEDPRMSLDDEELPRSRVSVKVAKISFFGNYFGLSGIAPYYGLLLQAIGYTPGQVGILAAIQPLCLVVLLPPLAFIADTYRCSKSIVGAGIVASCLFLLFVTSYASSPSSSSSANGEGSLATRDGGATGSLLIPAICIILHFVTITPIDPFLDYHTMALLPPHQRGEWGASRSYGAYGWGIGAPLAAQLISAVGWYWAAIQYVIGRVGTVIGFYCTKPYSPTATESNSMRYLEVLKFVLSHRRLALFLSCACCMGMGYVLISTFLFMFLKELGAPEILLGLSITMTVVVEIPLFQYAPQLHARFTNRQLFFFAAVSWSVRVTGYSLLQNPWMVLFLEPLHGLAFGLMWLSGVNTIGTVFPPSLAASGFGFLHASAFGVGPMIGNVIGGQLYEHLGARVMFRCAAVFMALMAFTFRFVDMALEKQEEE</sequence>
<feature type="transmembrane region" description="Helical" evidence="7">
    <location>
        <begin position="500"/>
        <end position="519"/>
    </location>
</feature>
<feature type="transmembrane region" description="Helical" evidence="7">
    <location>
        <begin position="127"/>
        <end position="145"/>
    </location>
</feature>
<feature type="region of interest" description="Disordered" evidence="6">
    <location>
        <begin position="85"/>
        <end position="114"/>
    </location>
</feature>
<dbReference type="EMBL" id="CYKH01001454">
    <property type="protein sequence ID" value="CUG87157.1"/>
    <property type="molecule type" value="Genomic_DNA"/>
</dbReference>
<comment type="subcellular location">
    <subcellularLocation>
        <location evidence="1">Membrane</location>
        <topology evidence="1">Multi-pass membrane protein</topology>
    </subcellularLocation>
</comment>
<feature type="non-terminal residue" evidence="9">
    <location>
        <position position="1"/>
    </location>
</feature>
<keyword evidence="4 7" id="KW-1133">Transmembrane helix</keyword>
<dbReference type="InterPro" id="IPR024989">
    <property type="entry name" value="MFS_assoc_dom"/>
</dbReference>
<gene>
    <name evidence="9" type="ORF">BSAL_08920</name>
</gene>
<feature type="transmembrane region" description="Helical" evidence="7">
    <location>
        <begin position="441"/>
        <end position="461"/>
    </location>
</feature>
<evidence type="ECO:0000256" key="4">
    <source>
        <dbReference type="ARBA" id="ARBA00022989"/>
    </source>
</evidence>
<feature type="transmembrane region" description="Helical" evidence="7">
    <location>
        <begin position="346"/>
        <end position="367"/>
    </location>
</feature>
<dbReference type="Proteomes" id="UP000051952">
    <property type="component" value="Unassembled WGS sequence"/>
</dbReference>
<dbReference type="OrthoDB" id="515887at2759"/>
<feature type="non-terminal residue" evidence="9">
    <location>
        <position position="529"/>
    </location>
</feature>